<keyword evidence="2" id="KW-0732">Signal</keyword>
<feature type="region of interest" description="Disordered" evidence="1">
    <location>
        <begin position="36"/>
        <end position="267"/>
    </location>
</feature>
<feature type="compositionally biased region" description="Low complexity" evidence="1">
    <location>
        <begin position="47"/>
        <end position="56"/>
    </location>
</feature>
<evidence type="ECO:0000256" key="1">
    <source>
        <dbReference type="SAM" id="MobiDB-lite"/>
    </source>
</evidence>
<keyword evidence="4" id="KW-1185">Reference proteome</keyword>
<feature type="compositionally biased region" description="Low complexity" evidence="1">
    <location>
        <begin position="125"/>
        <end position="174"/>
    </location>
</feature>
<proteinExistence type="predicted"/>
<gene>
    <name evidence="3" type="ORF">KBO27_02045</name>
</gene>
<feature type="compositionally biased region" description="Polar residues" evidence="1">
    <location>
        <begin position="198"/>
        <end position="224"/>
    </location>
</feature>
<dbReference type="EMBL" id="JAGPXE010000001">
    <property type="protein sequence ID" value="MBQ0922712.1"/>
    <property type="molecule type" value="Genomic_DNA"/>
</dbReference>
<feature type="compositionally biased region" description="Basic and acidic residues" evidence="1">
    <location>
        <begin position="94"/>
        <end position="124"/>
    </location>
</feature>
<accession>A0ABS5D8W4</accession>
<feature type="compositionally biased region" description="Low complexity" evidence="1">
    <location>
        <begin position="66"/>
        <end position="78"/>
    </location>
</feature>
<name>A0ABS5D8W4_9PSEU</name>
<feature type="compositionally biased region" description="Polar residues" evidence="1">
    <location>
        <begin position="84"/>
        <end position="93"/>
    </location>
</feature>
<protein>
    <submittedName>
        <fullName evidence="3">Uncharacterized protein</fullName>
    </submittedName>
</protein>
<evidence type="ECO:0000313" key="4">
    <source>
        <dbReference type="Proteomes" id="UP000674084"/>
    </source>
</evidence>
<evidence type="ECO:0000313" key="3">
    <source>
        <dbReference type="EMBL" id="MBQ0922712.1"/>
    </source>
</evidence>
<feature type="signal peptide" evidence="2">
    <location>
        <begin position="1"/>
        <end position="32"/>
    </location>
</feature>
<feature type="compositionally biased region" description="Basic and acidic residues" evidence="1">
    <location>
        <begin position="225"/>
        <end position="235"/>
    </location>
</feature>
<feature type="chain" id="PRO_5047408585" evidence="2">
    <location>
        <begin position="33"/>
        <end position="316"/>
    </location>
</feature>
<evidence type="ECO:0000256" key="2">
    <source>
        <dbReference type="SAM" id="SignalP"/>
    </source>
</evidence>
<dbReference type="Proteomes" id="UP000674084">
    <property type="component" value="Unassembled WGS sequence"/>
</dbReference>
<sequence length="316" mass="31049">MRGPRSRTAAFLVKASLFSGLCLGVMVGGATAASAGENAHADKPGVSQSASASASSKPDSGDHPSGSKAKGSGSGKSSKPAEKVSQQKSTRSQKAVETEKPDPPKKVQAEKPEKVEPAKPDKAAPAEPAVTAPAAPDTGNASANANANAVSNGNTSANTNSSSHGSSAHANSASQGEHDSLGKGNSARHKNIHAVADEQSNAPSSAVFTGPTVRTSVKASGTGTTRDDARPRAPDADEAPDGDPSGGPSPAVPSPCSPPASSLTAASVGGVGGLRQVHAILPTAPDLSGTAAILVAQRDIGPNVSTRSAETTASPD</sequence>
<reference evidence="3 4" key="1">
    <citation type="submission" date="2021-04" db="EMBL/GenBank/DDBJ databases">
        <title>Whole-genome sequencing of Saccharopolyspora endophytica KCTC 19397.</title>
        <authorList>
            <person name="Ay H."/>
            <person name="Saygin H."/>
            <person name="Sahin N."/>
        </authorList>
    </citation>
    <scope>NUCLEOTIDE SEQUENCE [LARGE SCALE GENOMIC DNA]</scope>
    <source>
        <strain evidence="3 4">KCTC 19397</strain>
    </source>
</reference>
<dbReference type="RefSeq" id="WP_210968273.1">
    <property type="nucleotide sequence ID" value="NZ_JAGPXE010000001.1"/>
</dbReference>
<organism evidence="3 4">
    <name type="scientific">Saccharopolyspora endophytica</name>
    <dbReference type="NCBI Taxonomy" id="543886"/>
    <lineage>
        <taxon>Bacteria</taxon>
        <taxon>Bacillati</taxon>
        <taxon>Actinomycetota</taxon>
        <taxon>Actinomycetes</taxon>
        <taxon>Pseudonocardiales</taxon>
        <taxon>Pseudonocardiaceae</taxon>
        <taxon>Saccharopolyspora</taxon>
    </lineage>
</organism>
<comment type="caution">
    <text evidence="3">The sequence shown here is derived from an EMBL/GenBank/DDBJ whole genome shotgun (WGS) entry which is preliminary data.</text>
</comment>